<organism evidence="1 2">
    <name type="scientific">Rhabdobacter roseus</name>
    <dbReference type="NCBI Taxonomy" id="1655419"/>
    <lineage>
        <taxon>Bacteria</taxon>
        <taxon>Pseudomonadati</taxon>
        <taxon>Bacteroidota</taxon>
        <taxon>Cytophagia</taxon>
        <taxon>Cytophagales</taxon>
        <taxon>Cytophagaceae</taxon>
        <taxon>Rhabdobacter</taxon>
    </lineage>
</organism>
<sequence length="234" mass="27183">MNKILLISIFLFLLTSCDNQVEKYEYYKFRKQITPSGKYVIYDYARYGSMAFSSDISSTELFSIDKNFEEGKGVKIQGAISHWIDNDTLLVYDFKSELNQPKDTLPIKTTYSKIGDFTLKSINYKTNSGGTNRYTFDSAWTSNDKIYVRFNYSEKRKNTRSFPLGSVSIKAKNDSIEFIEIFGELSKHMHFTYKNTDGTFSKNLPGIGTTYYEYTPTKKISPKNLSKKKIFWEE</sequence>
<evidence type="ECO:0000313" key="1">
    <source>
        <dbReference type="EMBL" id="MBB5285252.1"/>
    </source>
</evidence>
<evidence type="ECO:0008006" key="3">
    <source>
        <dbReference type="Google" id="ProtNLM"/>
    </source>
</evidence>
<protein>
    <recommendedName>
        <fullName evidence="3">Lipoprotein</fullName>
    </recommendedName>
</protein>
<dbReference type="PROSITE" id="PS51257">
    <property type="entry name" value="PROKAR_LIPOPROTEIN"/>
    <property type="match status" value="1"/>
</dbReference>
<name>A0A840TUK7_9BACT</name>
<reference evidence="1 2" key="1">
    <citation type="submission" date="2020-08" db="EMBL/GenBank/DDBJ databases">
        <title>Genomic Encyclopedia of Type Strains, Phase IV (KMG-IV): sequencing the most valuable type-strain genomes for metagenomic binning, comparative biology and taxonomic classification.</title>
        <authorList>
            <person name="Goeker M."/>
        </authorList>
    </citation>
    <scope>NUCLEOTIDE SEQUENCE [LARGE SCALE GENOMIC DNA]</scope>
    <source>
        <strain evidence="1 2">DSM 105074</strain>
    </source>
</reference>
<dbReference type="Proteomes" id="UP000557307">
    <property type="component" value="Unassembled WGS sequence"/>
</dbReference>
<keyword evidence="2" id="KW-1185">Reference proteome</keyword>
<gene>
    <name evidence="1" type="ORF">HNQ92_003409</name>
</gene>
<dbReference type="EMBL" id="JACHGF010000005">
    <property type="protein sequence ID" value="MBB5285252.1"/>
    <property type="molecule type" value="Genomic_DNA"/>
</dbReference>
<comment type="caution">
    <text evidence="1">The sequence shown here is derived from an EMBL/GenBank/DDBJ whole genome shotgun (WGS) entry which is preliminary data.</text>
</comment>
<proteinExistence type="predicted"/>
<evidence type="ECO:0000313" key="2">
    <source>
        <dbReference type="Proteomes" id="UP000557307"/>
    </source>
</evidence>
<dbReference type="AlphaFoldDB" id="A0A840TUK7"/>
<accession>A0A840TUK7</accession>
<dbReference type="RefSeq" id="WP_184175236.1">
    <property type="nucleotide sequence ID" value="NZ_JACHGF010000005.1"/>
</dbReference>